<evidence type="ECO:0000256" key="5">
    <source>
        <dbReference type="ARBA" id="ARBA00023136"/>
    </source>
</evidence>
<keyword evidence="2" id="KW-0813">Transport</keyword>
<evidence type="ECO:0000256" key="3">
    <source>
        <dbReference type="ARBA" id="ARBA00022692"/>
    </source>
</evidence>
<dbReference type="SUPFAM" id="SSF103473">
    <property type="entry name" value="MFS general substrate transporter"/>
    <property type="match status" value="1"/>
</dbReference>
<feature type="transmembrane region" description="Helical" evidence="6">
    <location>
        <begin position="287"/>
        <end position="305"/>
    </location>
</feature>
<feature type="transmembrane region" description="Helical" evidence="6">
    <location>
        <begin position="49"/>
        <end position="71"/>
    </location>
</feature>
<keyword evidence="4 6" id="KW-1133">Transmembrane helix</keyword>
<keyword evidence="5 6" id="KW-0472">Membrane</keyword>
<protein>
    <submittedName>
        <fullName evidence="8">MFS transporter</fullName>
    </submittedName>
</protein>
<evidence type="ECO:0000313" key="8">
    <source>
        <dbReference type="EMBL" id="MFB5681529.1"/>
    </source>
</evidence>
<evidence type="ECO:0000259" key="7">
    <source>
        <dbReference type="PROSITE" id="PS50850"/>
    </source>
</evidence>
<comment type="subcellular location">
    <subcellularLocation>
        <location evidence="1">Cell membrane</location>
        <topology evidence="1">Multi-pass membrane protein</topology>
    </subcellularLocation>
</comment>
<feature type="transmembrane region" description="Helical" evidence="6">
    <location>
        <begin position="169"/>
        <end position="191"/>
    </location>
</feature>
<dbReference type="InterPro" id="IPR036259">
    <property type="entry name" value="MFS_trans_sf"/>
</dbReference>
<dbReference type="PROSITE" id="PS50850">
    <property type="entry name" value="MFS"/>
    <property type="match status" value="1"/>
</dbReference>
<feature type="transmembrane region" description="Helical" evidence="6">
    <location>
        <begin position="221"/>
        <end position="239"/>
    </location>
</feature>
<dbReference type="RefSeq" id="WP_375525316.1">
    <property type="nucleotide sequence ID" value="NZ_JBHILM010000011.1"/>
</dbReference>
<feature type="transmembrane region" description="Helical" evidence="6">
    <location>
        <begin position="78"/>
        <end position="102"/>
    </location>
</feature>
<gene>
    <name evidence="8" type="ORF">ACE3NQ_11450</name>
</gene>
<organism evidence="8 9">
    <name type="scientific">Paenibacillus terreus</name>
    <dbReference type="NCBI Taxonomy" id="1387834"/>
    <lineage>
        <taxon>Bacteria</taxon>
        <taxon>Bacillati</taxon>
        <taxon>Bacillota</taxon>
        <taxon>Bacilli</taxon>
        <taxon>Bacillales</taxon>
        <taxon>Paenibacillaceae</taxon>
        <taxon>Paenibacillus</taxon>
    </lineage>
</organism>
<evidence type="ECO:0000256" key="2">
    <source>
        <dbReference type="ARBA" id="ARBA00022448"/>
    </source>
</evidence>
<dbReference type="Gene3D" id="1.20.1250.20">
    <property type="entry name" value="MFS general substrate transporter like domains"/>
    <property type="match status" value="2"/>
</dbReference>
<reference evidence="8 9" key="1">
    <citation type="submission" date="2024-09" db="EMBL/GenBank/DDBJ databases">
        <authorList>
            <person name="Ruan L."/>
        </authorList>
    </citation>
    <scope>NUCLEOTIDE SEQUENCE [LARGE SCALE GENOMIC DNA]</scope>
    <source>
        <strain evidence="8 9">D33</strain>
    </source>
</reference>
<evidence type="ECO:0000256" key="6">
    <source>
        <dbReference type="SAM" id="Phobius"/>
    </source>
</evidence>
<dbReference type="Pfam" id="PF07690">
    <property type="entry name" value="MFS_1"/>
    <property type="match status" value="1"/>
</dbReference>
<name>A0ABV5B829_9BACL</name>
<dbReference type="PANTHER" id="PTHR23514">
    <property type="entry name" value="BYPASS OF STOP CODON PROTEIN 6"/>
    <property type="match status" value="1"/>
</dbReference>
<dbReference type="InterPro" id="IPR051788">
    <property type="entry name" value="MFS_Transporter"/>
</dbReference>
<feature type="transmembrane region" description="Helical" evidence="6">
    <location>
        <begin position="139"/>
        <end position="163"/>
    </location>
</feature>
<dbReference type="InterPro" id="IPR020846">
    <property type="entry name" value="MFS_dom"/>
</dbReference>
<comment type="caution">
    <text evidence="8">The sequence shown here is derived from an EMBL/GenBank/DDBJ whole genome shotgun (WGS) entry which is preliminary data.</text>
</comment>
<feature type="transmembrane region" description="Helical" evidence="6">
    <location>
        <begin position="372"/>
        <end position="390"/>
    </location>
</feature>
<evidence type="ECO:0000256" key="1">
    <source>
        <dbReference type="ARBA" id="ARBA00004651"/>
    </source>
</evidence>
<dbReference type="PANTHER" id="PTHR23514:SF13">
    <property type="entry name" value="INNER MEMBRANE PROTEIN YBJJ"/>
    <property type="match status" value="1"/>
</dbReference>
<keyword evidence="3 6" id="KW-0812">Transmembrane</keyword>
<evidence type="ECO:0000256" key="4">
    <source>
        <dbReference type="ARBA" id="ARBA00022989"/>
    </source>
</evidence>
<feature type="transmembrane region" description="Helical" evidence="6">
    <location>
        <begin position="259"/>
        <end position="280"/>
    </location>
</feature>
<evidence type="ECO:0000313" key="9">
    <source>
        <dbReference type="Proteomes" id="UP001580407"/>
    </source>
</evidence>
<dbReference type="EMBL" id="JBHILM010000011">
    <property type="protein sequence ID" value="MFB5681529.1"/>
    <property type="molecule type" value="Genomic_DNA"/>
</dbReference>
<keyword evidence="9" id="KW-1185">Reference proteome</keyword>
<feature type="transmembrane region" description="Helical" evidence="6">
    <location>
        <begin position="311"/>
        <end position="333"/>
    </location>
</feature>
<feature type="domain" description="Major facilitator superfamily (MFS) profile" evidence="7">
    <location>
        <begin position="13"/>
        <end position="394"/>
    </location>
</feature>
<dbReference type="CDD" id="cd17393">
    <property type="entry name" value="MFS_MosC_like"/>
    <property type="match status" value="1"/>
</dbReference>
<proteinExistence type="predicted"/>
<feature type="transmembrane region" description="Helical" evidence="6">
    <location>
        <begin position="345"/>
        <end position="366"/>
    </location>
</feature>
<accession>A0ABV5B829</accession>
<dbReference type="InterPro" id="IPR011701">
    <property type="entry name" value="MFS"/>
</dbReference>
<sequence length="411" mass="42336">MNQALNSHQTYLWRIAIYFFFALPGYSMASWVSRTPTIRDALGASTSQMGWIIFGLALGSIIGLLSASHLIAHKGGRFVMAAGLAVSTIGLVIVGIGGSWLINGITVFWGLAVFGFGNGICDVAMNVEGTAVEKAVQKSLLTGYHAAFSVGTLLGAVAGSAAIKAGIPVTVHMGLVVAVILLSVIFLVRLVPAGTGKETGQDSNDPPMSARERMAVWKEPRTVLIGIIVLGMAFAEGSANDWLPLVMVDGYKVTPAMGSFAFGLFVAAMTIGRAAGGMLLDQFGRVVILRGSALFAIAGLLIVIFGQSYAFATVGIVLWGLGAAFGFPVGLSAAGDDPRGVAARVGAVSTAGYLAFLVGPPFLGVIGESVGLLRALIVVLIAVTIAGLLAPAAKPIGLGKENNETKLPHNL</sequence>
<dbReference type="Proteomes" id="UP001580407">
    <property type="component" value="Unassembled WGS sequence"/>
</dbReference>
<feature type="transmembrane region" description="Helical" evidence="6">
    <location>
        <begin position="12"/>
        <end position="29"/>
    </location>
</feature>
<feature type="transmembrane region" description="Helical" evidence="6">
    <location>
        <begin position="108"/>
        <end position="127"/>
    </location>
</feature>